<name>A0A951PBT0_9CYAN</name>
<proteinExistence type="inferred from homology"/>
<evidence type="ECO:0000256" key="2">
    <source>
        <dbReference type="ARBA" id="ARBA00022801"/>
    </source>
</evidence>
<evidence type="ECO:0000259" key="3">
    <source>
        <dbReference type="Pfam" id="PF02230"/>
    </source>
</evidence>
<dbReference type="InterPro" id="IPR003140">
    <property type="entry name" value="PLipase/COase/thioEstase"/>
</dbReference>
<evidence type="ECO:0000256" key="1">
    <source>
        <dbReference type="ARBA" id="ARBA00006499"/>
    </source>
</evidence>
<accession>A0A951PBT0</accession>
<comment type="caution">
    <text evidence="4">The sequence shown here is derived from an EMBL/GenBank/DDBJ whole genome shotgun (WGS) entry which is preliminary data.</text>
</comment>
<protein>
    <submittedName>
        <fullName evidence="4">Dienelactone hydrolase family protein</fullName>
    </submittedName>
</protein>
<feature type="domain" description="Phospholipase/carboxylesterase/thioesterase" evidence="3">
    <location>
        <begin position="8"/>
        <end position="208"/>
    </location>
</feature>
<organism evidence="4 5">
    <name type="scientific">Pegethrix bostrychoides GSE-TBD4-15B</name>
    <dbReference type="NCBI Taxonomy" id="2839662"/>
    <lineage>
        <taxon>Bacteria</taxon>
        <taxon>Bacillati</taxon>
        <taxon>Cyanobacteriota</taxon>
        <taxon>Cyanophyceae</taxon>
        <taxon>Oculatellales</taxon>
        <taxon>Oculatellaceae</taxon>
        <taxon>Pegethrix</taxon>
    </lineage>
</organism>
<dbReference type="SUPFAM" id="SSF53474">
    <property type="entry name" value="alpha/beta-Hydrolases"/>
    <property type="match status" value="1"/>
</dbReference>
<dbReference type="GO" id="GO:0016787">
    <property type="term" value="F:hydrolase activity"/>
    <property type="evidence" value="ECO:0007669"/>
    <property type="project" value="UniProtKB-KW"/>
</dbReference>
<dbReference type="EMBL" id="JAHHHV010000068">
    <property type="protein sequence ID" value="MBW4466407.1"/>
    <property type="molecule type" value="Genomic_DNA"/>
</dbReference>
<gene>
    <name evidence="4" type="ORF">KME07_13365</name>
</gene>
<dbReference type="Pfam" id="PF02230">
    <property type="entry name" value="Abhydrolase_2"/>
    <property type="match status" value="1"/>
</dbReference>
<comment type="similarity">
    <text evidence="1">Belongs to the AB hydrolase superfamily. AB hydrolase 2 family.</text>
</comment>
<dbReference type="PANTHER" id="PTHR10655">
    <property type="entry name" value="LYSOPHOSPHOLIPASE-RELATED"/>
    <property type="match status" value="1"/>
</dbReference>
<dbReference type="InterPro" id="IPR050565">
    <property type="entry name" value="LYPA1-2/EST-like"/>
</dbReference>
<dbReference type="InterPro" id="IPR029058">
    <property type="entry name" value="AB_hydrolase_fold"/>
</dbReference>
<dbReference type="PANTHER" id="PTHR10655:SF17">
    <property type="entry name" value="LYSOPHOSPHOLIPASE-LIKE PROTEIN 1"/>
    <property type="match status" value="1"/>
</dbReference>
<evidence type="ECO:0000313" key="4">
    <source>
        <dbReference type="EMBL" id="MBW4466407.1"/>
    </source>
</evidence>
<dbReference type="AlphaFoldDB" id="A0A951PBT0"/>
<sequence>MSLEALFVPARPAEALLVLLHGWGANAQDVAALAQYIHLPQLSFAFPNAPFAFPHSPTGRMWYDLPADYRFFSQPGFRQSPQLQTSRQALLDWLHSLESSTGIPLARTVLAGFSQGGAMTLEVGLNLPVAGLMVLSGYAHAPLELTAELAAPILLVHGRADQVVPLRAAQQVHDALAQAGAAVEYHELNMGHEIQPAVLKLMQSFVEETVFPPNSPEKRSRIESD</sequence>
<evidence type="ECO:0000313" key="5">
    <source>
        <dbReference type="Proteomes" id="UP000707356"/>
    </source>
</evidence>
<dbReference type="Proteomes" id="UP000707356">
    <property type="component" value="Unassembled WGS sequence"/>
</dbReference>
<reference evidence="4" key="2">
    <citation type="journal article" date="2022" name="Microbiol. Resour. Announc.">
        <title>Metagenome Sequencing to Explore Phylogenomics of Terrestrial Cyanobacteria.</title>
        <authorList>
            <person name="Ward R.D."/>
            <person name="Stajich J.E."/>
            <person name="Johansen J.R."/>
            <person name="Huntemann M."/>
            <person name="Clum A."/>
            <person name="Foster B."/>
            <person name="Foster B."/>
            <person name="Roux S."/>
            <person name="Palaniappan K."/>
            <person name="Varghese N."/>
            <person name="Mukherjee S."/>
            <person name="Reddy T.B.K."/>
            <person name="Daum C."/>
            <person name="Copeland A."/>
            <person name="Chen I.A."/>
            <person name="Ivanova N.N."/>
            <person name="Kyrpides N.C."/>
            <person name="Shapiro N."/>
            <person name="Eloe-Fadrosh E.A."/>
            <person name="Pietrasiak N."/>
        </authorList>
    </citation>
    <scope>NUCLEOTIDE SEQUENCE</scope>
    <source>
        <strain evidence="4">GSE-TBD4-15B</strain>
    </source>
</reference>
<reference evidence="4" key="1">
    <citation type="submission" date="2021-05" db="EMBL/GenBank/DDBJ databases">
        <authorList>
            <person name="Pietrasiak N."/>
            <person name="Ward R."/>
            <person name="Stajich J.E."/>
            <person name="Kurbessoian T."/>
        </authorList>
    </citation>
    <scope>NUCLEOTIDE SEQUENCE</scope>
    <source>
        <strain evidence="4">GSE-TBD4-15B</strain>
    </source>
</reference>
<dbReference type="Gene3D" id="3.40.50.1820">
    <property type="entry name" value="alpha/beta hydrolase"/>
    <property type="match status" value="1"/>
</dbReference>
<keyword evidence="2 4" id="KW-0378">Hydrolase</keyword>